<accession>A0A1H3CSS6</accession>
<proteinExistence type="predicted"/>
<name>A0A1H3CSS6_9RHOB</name>
<dbReference type="Proteomes" id="UP000199541">
    <property type="component" value="Unassembled WGS sequence"/>
</dbReference>
<dbReference type="EMBL" id="FNOB01000020">
    <property type="protein sequence ID" value="SDX56469.1"/>
    <property type="molecule type" value="Genomic_DNA"/>
</dbReference>
<organism evidence="1 2">
    <name type="scientific">Allgaiera indica</name>
    <dbReference type="NCBI Taxonomy" id="765699"/>
    <lineage>
        <taxon>Bacteria</taxon>
        <taxon>Pseudomonadati</taxon>
        <taxon>Pseudomonadota</taxon>
        <taxon>Alphaproteobacteria</taxon>
        <taxon>Rhodobacterales</taxon>
        <taxon>Paracoccaceae</taxon>
        <taxon>Allgaiera</taxon>
    </lineage>
</organism>
<evidence type="ECO:0000313" key="1">
    <source>
        <dbReference type="EMBL" id="SDX56469.1"/>
    </source>
</evidence>
<evidence type="ECO:0000313" key="2">
    <source>
        <dbReference type="Proteomes" id="UP000199541"/>
    </source>
</evidence>
<gene>
    <name evidence="1" type="ORF">SAMN05444006_12015</name>
</gene>
<comment type="caution">
    <text evidence="1">The sequence shown here is derived from an EMBL/GenBank/DDBJ whole genome shotgun (WGS) entry which is preliminary data.</text>
</comment>
<sequence>MGRFKSPGQAQRFLSVHDQTAALFRPKRHRLTAVSYRHARADAFSLWSDFAAEITA</sequence>
<protein>
    <submittedName>
        <fullName evidence="1">Transposase</fullName>
    </submittedName>
</protein>
<reference evidence="1 2" key="1">
    <citation type="submission" date="2016-10" db="EMBL/GenBank/DDBJ databases">
        <authorList>
            <person name="Varghese N."/>
            <person name="Submissions S."/>
        </authorList>
    </citation>
    <scope>NUCLEOTIDE SEQUENCE [LARGE SCALE GENOMIC DNA]</scope>
    <source>
        <strain evidence="1 2">DSM 24802</strain>
    </source>
</reference>
<keyword evidence="2" id="KW-1185">Reference proteome</keyword>